<proteinExistence type="predicted"/>
<keyword evidence="2" id="KW-1133">Transmembrane helix</keyword>
<reference evidence="3 4" key="1">
    <citation type="submission" date="2019-08" db="EMBL/GenBank/DDBJ databases">
        <title>Complete genome sequence of Kushneria sp. YCWA18, a halophilic phosphate-solubilizing bacterium isolated from Daqiao saltern in China.</title>
        <authorList>
            <person name="Du G.-X."/>
            <person name="Qu L.-Y."/>
        </authorList>
    </citation>
    <scope>NUCLEOTIDE SEQUENCE [LARGE SCALE GENOMIC DNA]</scope>
    <source>
        <strain evidence="3 4">YCWA18</strain>
    </source>
</reference>
<evidence type="ECO:0000313" key="4">
    <source>
        <dbReference type="Proteomes" id="UP000322553"/>
    </source>
</evidence>
<organism evidence="3 4">
    <name type="scientific">Kushneria phosphatilytica</name>
    <dbReference type="NCBI Taxonomy" id="657387"/>
    <lineage>
        <taxon>Bacteria</taxon>
        <taxon>Pseudomonadati</taxon>
        <taxon>Pseudomonadota</taxon>
        <taxon>Gammaproteobacteria</taxon>
        <taxon>Oceanospirillales</taxon>
        <taxon>Halomonadaceae</taxon>
        <taxon>Kushneria</taxon>
    </lineage>
</organism>
<name>A0A1S1NTC1_9GAMM</name>
<keyword evidence="2" id="KW-0472">Membrane</keyword>
<feature type="transmembrane region" description="Helical" evidence="2">
    <location>
        <begin position="27"/>
        <end position="44"/>
    </location>
</feature>
<accession>A0A1S1NTC1</accession>
<protein>
    <submittedName>
        <fullName evidence="3">Uncharacterized protein</fullName>
    </submittedName>
</protein>
<dbReference type="OrthoDB" id="6183385at2"/>
<feature type="compositionally biased region" description="Basic residues" evidence="1">
    <location>
        <begin position="81"/>
        <end position="92"/>
    </location>
</feature>
<dbReference type="AlphaFoldDB" id="A0A1S1NTC1"/>
<keyword evidence="2" id="KW-0812">Transmembrane</keyword>
<keyword evidence="4" id="KW-1185">Reference proteome</keyword>
<dbReference type="KEGG" id="kuy:FY550_05750"/>
<dbReference type="RefSeq" id="WP_070976524.1">
    <property type="nucleotide sequence ID" value="NZ_CP043420.1"/>
</dbReference>
<feature type="transmembrane region" description="Helical" evidence="2">
    <location>
        <begin position="6"/>
        <end position="22"/>
    </location>
</feature>
<sequence length="108" mass="12145">MDLFWIALLAIMLGWYGLIRGFTRDICITVMLMAAGVMMAQLIWFDRHWAYGLAILLAIGTIIGCLREGQKTLSNADTRPIKRHQPLPRVSRKPTGNAMAKRRSGRGC</sequence>
<feature type="transmembrane region" description="Helical" evidence="2">
    <location>
        <begin position="50"/>
        <end position="66"/>
    </location>
</feature>
<dbReference type="Proteomes" id="UP000322553">
    <property type="component" value="Chromosome"/>
</dbReference>
<evidence type="ECO:0000256" key="2">
    <source>
        <dbReference type="SAM" id="Phobius"/>
    </source>
</evidence>
<evidence type="ECO:0000313" key="3">
    <source>
        <dbReference type="EMBL" id="QEL10679.1"/>
    </source>
</evidence>
<feature type="region of interest" description="Disordered" evidence="1">
    <location>
        <begin position="76"/>
        <end position="108"/>
    </location>
</feature>
<gene>
    <name evidence="3" type="ORF">FY550_05750</name>
</gene>
<evidence type="ECO:0000256" key="1">
    <source>
        <dbReference type="SAM" id="MobiDB-lite"/>
    </source>
</evidence>
<dbReference type="EMBL" id="CP043420">
    <property type="protein sequence ID" value="QEL10679.1"/>
    <property type="molecule type" value="Genomic_DNA"/>
</dbReference>